<sequence>MIMAESQPRLSCRYKDSLETKPPHTSWQGDNFKKKISPAFSSRKYLPVGMLVWLLVPSVLALTLPRYYLRERTCNAGMKLSKNKRG</sequence>
<organism evidence="2 3">
    <name type="scientific">Blautia pseudococcoides</name>
    <dbReference type="NCBI Taxonomy" id="1796616"/>
    <lineage>
        <taxon>Bacteria</taxon>
        <taxon>Bacillati</taxon>
        <taxon>Bacillota</taxon>
        <taxon>Clostridia</taxon>
        <taxon>Lachnospirales</taxon>
        <taxon>Lachnospiraceae</taxon>
        <taxon>Blautia</taxon>
    </lineage>
</organism>
<keyword evidence="3" id="KW-1185">Reference proteome</keyword>
<accession>A0A1C7I7E9</accession>
<evidence type="ECO:0000313" key="3">
    <source>
        <dbReference type="Proteomes" id="UP000092574"/>
    </source>
</evidence>
<evidence type="ECO:0000256" key="1">
    <source>
        <dbReference type="SAM" id="Phobius"/>
    </source>
</evidence>
<gene>
    <name evidence="2" type="ORF">A4V09_07110</name>
</gene>
<evidence type="ECO:0000313" key="2">
    <source>
        <dbReference type="EMBL" id="ANU75556.1"/>
    </source>
</evidence>
<reference evidence="2" key="1">
    <citation type="submission" date="2017-04" db="EMBL/GenBank/DDBJ databases">
        <title>Complete Genome Sequences of Twelve Strains of a Stable Defined Moderately Diverse Mouse Microbiota 2 (sDMDMm2).</title>
        <authorList>
            <person name="Uchimura Y."/>
            <person name="Wyss M."/>
            <person name="Brugiroux S."/>
            <person name="Limenitakis J.P."/>
            <person name="Stecher B."/>
            <person name="McCoy K.D."/>
            <person name="Macpherson A.J."/>
        </authorList>
    </citation>
    <scope>NUCLEOTIDE SEQUENCE</scope>
    <source>
        <strain evidence="2">YL58</strain>
    </source>
</reference>
<dbReference type="Proteomes" id="UP000092574">
    <property type="component" value="Chromosome"/>
</dbReference>
<feature type="transmembrane region" description="Helical" evidence="1">
    <location>
        <begin position="50"/>
        <end position="69"/>
    </location>
</feature>
<keyword evidence="1" id="KW-0472">Membrane</keyword>
<dbReference type="EMBL" id="CP015405">
    <property type="protein sequence ID" value="ANU75556.1"/>
    <property type="molecule type" value="Genomic_DNA"/>
</dbReference>
<name>A0A1C7I7E9_9FIRM</name>
<protein>
    <submittedName>
        <fullName evidence="2">Uncharacterized protein</fullName>
    </submittedName>
</protein>
<keyword evidence="1" id="KW-1133">Transmembrane helix</keyword>
<dbReference type="AlphaFoldDB" id="A0A1C7I7E9"/>
<proteinExistence type="predicted"/>
<keyword evidence="1" id="KW-0812">Transmembrane</keyword>
<dbReference type="KEGG" id="byl:A4V09_07110"/>